<name>A0A0F9J1L7_9ZZZZ</name>
<accession>A0A0F9J1L7</accession>
<gene>
    <name evidence="1" type="ORF">LCGC14_1878030</name>
</gene>
<sequence length="264" mass="30751">LEYHTTSMGGESKRNNVFKNLITHIVSNRSSGMNNIPQLQTNQELLTEILNQTKAILQRMYPPSARRGTPTPITHPNLEFKINDYITLKLSSGRTIIYVNKEEFKQCKYLLLNLQREKFNNYEKINSIDEAAELLDHSQEHPDQNTIMIPPTVEFWGHCSNIQAWAENGYDTRILHRNLAFPLLHKLAQVGDPQAIRIFKDEIARRFSSNFWSVQKYIMEQGYLDFFTKEELDTLLVSNELDEKVKKGIKIIMNDEKIYESTLS</sequence>
<comment type="caution">
    <text evidence="1">The sequence shown here is derived from an EMBL/GenBank/DDBJ whole genome shotgun (WGS) entry which is preliminary data.</text>
</comment>
<reference evidence="1" key="1">
    <citation type="journal article" date="2015" name="Nature">
        <title>Complex archaea that bridge the gap between prokaryotes and eukaryotes.</title>
        <authorList>
            <person name="Spang A."/>
            <person name="Saw J.H."/>
            <person name="Jorgensen S.L."/>
            <person name="Zaremba-Niedzwiedzka K."/>
            <person name="Martijn J."/>
            <person name="Lind A.E."/>
            <person name="van Eijk R."/>
            <person name="Schleper C."/>
            <person name="Guy L."/>
            <person name="Ettema T.J."/>
        </authorList>
    </citation>
    <scope>NUCLEOTIDE SEQUENCE</scope>
</reference>
<dbReference type="AlphaFoldDB" id="A0A0F9J1L7"/>
<feature type="non-terminal residue" evidence="1">
    <location>
        <position position="1"/>
    </location>
</feature>
<evidence type="ECO:0000313" key="1">
    <source>
        <dbReference type="EMBL" id="KKL93102.1"/>
    </source>
</evidence>
<proteinExistence type="predicted"/>
<dbReference type="EMBL" id="LAZR01019284">
    <property type="protein sequence ID" value="KKL93102.1"/>
    <property type="molecule type" value="Genomic_DNA"/>
</dbReference>
<protein>
    <submittedName>
        <fullName evidence="1">Uncharacterized protein</fullName>
    </submittedName>
</protein>
<organism evidence="1">
    <name type="scientific">marine sediment metagenome</name>
    <dbReference type="NCBI Taxonomy" id="412755"/>
    <lineage>
        <taxon>unclassified sequences</taxon>
        <taxon>metagenomes</taxon>
        <taxon>ecological metagenomes</taxon>
    </lineage>
</organism>